<dbReference type="AlphaFoldDB" id="A0A9P6A8H1"/>
<name>A0A9P6A8H1_PLEER</name>
<keyword evidence="2" id="KW-1185">Reference proteome</keyword>
<comment type="caution">
    <text evidence="1">The sequence shown here is derived from an EMBL/GenBank/DDBJ whole genome shotgun (WGS) entry which is preliminary data.</text>
</comment>
<accession>A0A9P6A8H1</accession>
<gene>
    <name evidence="1" type="ORF">BDN71DRAFT_832158</name>
</gene>
<organism evidence="1 2">
    <name type="scientific">Pleurotus eryngii</name>
    <name type="common">Boletus of the steppes</name>
    <dbReference type="NCBI Taxonomy" id="5323"/>
    <lineage>
        <taxon>Eukaryota</taxon>
        <taxon>Fungi</taxon>
        <taxon>Dikarya</taxon>
        <taxon>Basidiomycota</taxon>
        <taxon>Agaricomycotina</taxon>
        <taxon>Agaricomycetes</taxon>
        <taxon>Agaricomycetidae</taxon>
        <taxon>Agaricales</taxon>
        <taxon>Pleurotineae</taxon>
        <taxon>Pleurotaceae</taxon>
        <taxon>Pleurotus</taxon>
    </lineage>
</organism>
<protein>
    <submittedName>
        <fullName evidence="1">Uncharacterized protein</fullName>
    </submittedName>
</protein>
<evidence type="ECO:0000313" key="1">
    <source>
        <dbReference type="EMBL" id="KAF9501058.1"/>
    </source>
</evidence>
<dbReference type="Proteomes" id="UP000807025">
    <property type="component" value="Unassembled WGS sequence"/>
</dbReference>
<proteinExistence type="predicted"/>
<sequence>MADFCPCAVMIYIRLSLLQSWTNSTSTPWQEIDHLSRTMASRWAIPLKLFCAFKGHAVDGSSSS</sequence>
<evidence type="ECO:0000313" key="2">
    <source>
        <dbReference type="Proteomes" id="UP000807025"/>
    </source>
</evidence>
<dbReference type="EMBL" id="MU154524">
    <property type="protein sequence ID" value="KAF9501058.1"/>
    <property type="molecule type" value="Genomic_DNA"/>
</dbReference>
<reference evidence="1" key="1">
    <citation type="submission" date="2020-11" db="EMBL/GenBank/DDBJ databases">
        <authorList>
            <consortium name="DOE Joint Genome Institute"/>
            <person name="Ahrendt S."/>
            <person name="Riley R."/>
            <person name="Andreopoulos W."/>
            <person name="Labutti K."/>
            <person name="Pangilinan J."/>
            <person name="Ruiz-Duenas F.J."/>
            <person name="Barrasa J.M."/>
            <person name="Sanchez-Garcia M."/>
            <person name="Camarero S."/>
            <person name="Miyauchi S."/>
            <person name="Serrano A."/>
            <person name="Linde D."/>
            <person name="Babiker R."/>
            <person name="Drula E."/>
            <person name="Ayuso-Fernandez I."/>
            <person name="Pacheco R."/>
            <person name="Padilla G."/>
            <person name="Ferreira P."/>
            <person name="Barriuso J."/>
            <person name="Kellner H."/>
            <person name="Castanera R."/>
            <person name="Alfaro M."/>
            <person name="Ramirez L."/>
            <person name="Pisabarro A.G."/>
            <person name="Kuo A."/>
            <person name="Tritt A."/>
            <person name="Lipzen A."/>
            <person name="He G."/>
            <person name="Yan M."/>
            <person name="Ng V."/>
            <person name="Cullen D."/>
            <person name="Martin F."/>
            <person name="Rosso M.-N."/>
            <person name="Henrissat B."/>
            <person name="Hibbett D."/>
            <person name="Martinez A.T."/>
            <person name="Grigoriev I.V."/>
        </authorList>
    </citation>
    <scope>NUCLEOTIDE SEQUENCE</scope>
    <source>
        <strain evidence="1">ATCC 90797</strain>
    </source>
</reference>